<dbReference type="Proteomes" id="UP000005408">
    <property type="component" value="Unassembled WGS sequence"/>
</dbReference>
<evidence type="ECO:0000313" key="1">
    <source>
        <dbReference type="EnsemblMetazoa" id="G2961.7:cds"/>
    </source>
</evidence>
<name>A0A8W8LT98_MAGGI</name>
<dbReference type="AlphaFoldDB" id="A0A8W8LT98"/>
<sequence>MAREPKSLIIKQYLFRFSYNIYKPSFQYRYAVMQKCWKADPTDRPVFSSLTGIFDGMLQQRTEYLELTGGFENVDTDLFDMCPDANAIYYAVDSRREPPISRERKEVGVVTKDQVGSGDPYLTPASRSDVINQKCNELQCQSECSVQNDENVALLLECRTAVFSNSLESEDEDMPLKQPFQAVA</sequence>
<evidence type="ECO:0008006" key="3">
    <source>
        <dbReference type="Google" id="ProtNLM"/>
    </source>
</evidence>
<keyword evidence="2" id="KW-1185">Reference proteome</keyword>
<evidence type="ECO:0000313" key="2">
    <source>
        <dbReference type="Proteomes" id="UP000005408"/>
    </source>
</evidence>
<organism evidence="1 2">
    <name type="scientific">Magallana gigas</name>
    <name type="common">Pacific oyster</name>
    <name type="synonym">Crassostrea gigas</name>
    <dbReference type="NCBI Taxonomy" id="29159"/>
    <lineage>
        <taxon>Eukaryota</taxon>
        <taxon>Metazoa</taxon>
        <taxon>Spiralia</taxon>
        <taxon>Lophotrochozoa</taxon>
        <taxon>Mollusca</taxon>
        <taxon>Bivalvia</taxon>
        <taxon>Autobranchia</taxon>
        <taxon>Pteriomorphia</taxon>
        <taxon>Ostreida</taxon>
        <taxon>Ostreoidea</taxon>
        <taxon>Ostreidae</taxon>
        <taxon>Magallana</taxon>
    </lineage>
</organism>
<reference evidence="1" key="1">
    <citation type="submission" date="2022-08" db="UniProtKB">
        <authorList>
            <consortium name="EnsemblMetazoa"/>
        </authorList>
    </citation>
    <scope>IDENTIFICATION</scope>
    <source>
        <strain evidence="1">05x7-T-G4-1.051#20</strain>
    </source>
</reference>
<proteinExistence type="predicted"/>
<dbReference type="EnsemblMetazoa" id="G2961.7">
    <property type="protein sequence ID" value="G2961.7:cds"/>
    <property type="gene ID" value="G2961"/>
</dbReference>
<accession>A0A8W8LT98</accession>
<protein>
    <recommendedName>
        <fullName evidence="3">Serine-threonine/tyrosine-protein kinase catalytic domain-containing protein</fullName>
    </recommendedName>
</protein>